<dbReference type="PANTHER" id="PTHR43698">
    <property type="entry name" value="RIBD C-TERMINAL DOMAIN CONTAINING PROTEIN"/>
    <property type="match status" value="1"/>
</dbReference>
<gene>
    <name evidence="2" type="ORF">F4556_006390</name>
</gene>
<dbReference type="Pfam" id="PF07883">
    <property type="entry name" value="Cupin_2"/>
    <property type="match status" value="1"/>
</dbReference>
<evidence type="ECO:0000259" key="1">
    <source>
        <dbReference type="Pfam" id="PF07883"/>
    </source>
</evidence>
<evidence type="ECO:0000313" key="2">
    <source>
        <dbReference type="EMBL" id="MBB4950855.1"/>
    </source>
</evidence>
<name>A0A7W7SI09_9ACTN</name>
<keyword evidence="2" id="KW-0223">Dioxygenase</keyword>
<dbReference type="PANTHER" id="PTHR43698:SF1">
    <property type="entry name" value="BLL4564 PROTEIN"/>
    <property type="match status" value="1"/>
</dbReference>
<protein>
    <submittedName>
        <fullName evidence="2">Quercetin dioxygenase-like cupin family protein</fullName>
    </submittedName>
</protein>
<sequence>MELLPKIPTAKAPAERFSGDVWVDMLAQGVPPSRLVAAEVRFAPCSRTAWHRHALGQTLHVTAGRGLVATRDGSVIVLRPGDTVHTPPGEWHWHGAAPDHFMAHIAISESGGDPAVADVDWVEHVTDDEYRTAATSL</sequence>
<dbReference type="SUPFAM" id="SSF51182">
    <property type="entry name" value="RmlC-like cupins"/>
    <property type="match status" value="1"/>
</dbReference>
<dbReference type="Proteomes" id="UP000573327">
    <property type="component" value="Unassembled WGS sequence"/>
</dbReference>
<dbReference type="InterPro" id="IPR014710">
    <property type="entry name" value="RmlC-like_jellyroll"/>
</dbReference>
<keyword evidence="3" id="KW-1185">Reference proteome</keyword>
<dbReference type="InterPro" id="IPR013096">
    <property type="entry name" value="Cupin_2"/>
</dbReference>
<feature type="domain" description="Cupin type-2" evidence="1">
    <location>
        <begin position="40"/>
        <end position="97"/>
    </location>
</feature>
<organism evidence="2 3">
    <name type="scientific">Kitasatospora gansuensis</name>
    <dbReference type="NCBI Taxonomy" id="258050"/>
    <lineage>
        <taxon>Bacteria</taxon>
        <taxon>Bacillati</taxon>
        <taxon>Actinomycetota</taxon>
        <taxon>Actinomycetes</taxon>
        <taxon>Kitasatosporales</taxon>
        <taxon>Streptomycetaceae</taxon>
        <taxon>Kitasatospora</taxon>
    </lineage>
</organism>
<dbReference type="RefSeq" id="WP_184922430.1">
    <property type="nucleotide sequence ID" value="NZ_JACHJR010000001.1"/>
</dbReference>
<accession>A0A7W7SI09</accession>
<dbReference type="CDD" id="cd02233">
    <property type="entry name" value="cupin_HNL-like"/>
    <property type="match status" value="1"/>
</dbReference>
<evidence type="ECO:0000313" key="3">
    <source>
        <dbReference type="Proteomes" id="UP000573327"/>
    </source>
</evidence>
<reference evidence="2 3" key="1">
    <citation type="submission" date="2020-08" db="EMBL/GenBank/DDBJ databases">
        <title>Sequencing the genomes of 1000 actinobacteria strains.</title>
        <authorList>
            <person name="Klenk H.-P."/>
        </authorList>
    </citation>
    <scope>NUCLEOTIDE SEQUENCE [LARGE SCALE GENOMIC DNA]</scope>
    <source>
        <strain evidence="2 3">DSM 44786</strain>
    </source>
</reference>
<dbReference type="InterPro" id="IPR047263">
    <property type="entry name" value="HNL-like_cupin"/>
</dbReference>
<dbReference type="InterPro" id="IPR011051">
    <property type="entry name" value="RmlC_Cupin_sf"/>
</dbReference>
<keyword evidence="2" id="KW-0560">Oxidoreductase</keyword>
<dbReference type="AlphaFoldDB" id="A0A7W7SI09"/>
<dbReference type="Gene3D" id="2.60.120.10">
    <property type="entry name" value="Jelly Rolls"/>
    <property type="match status" value="1"/>
</dbReference>
<comment type="caution">
    <text evidence="2">The sequence shown here is derived from an EMBL/GenBank/DDBJ whole genome shotgun (WGS) entry which is preliminary data.</text>
</comment>
<dbReference type="GO" id="GO:0051213">
    <property type="term" value="F:dioxygenase activity"/>
    <property type="evidence" value="ECO:0007669"/>
    <property type="project" value="UniProtKB-KW"/>
</dbReference>
<dbReference type="EMBL" id="JACHJR010000001">
    <property type="protein sequence ID" value="MBB4950855.1"/>
    <property type="molecule type" value="Genomic_DNA"/>
</dbReference>
<proteinExistence type="predicted"/>